<dbReference type="EMBL" id="FOBF01000014">
    <property type="protein sequence ID" value="SEM49742.1"/>
    <property type="molecule type" value="Genomic_DNA"/>
</dbReference>
<accession>A0A1H7YU49</accession>
<dbReference type="RefSeq" id="WP_091103431.1">
    <property type="nucleotide sequence ID" value="NZ_FOBF01000014.1"/>
</dbReference>
<dbReference type="STRING" id="46177.SAMN05660976_05278"/>
<reference evidence="2 3" key="1">
    <citation type="submission" date="2016-10" db="EMBL/GenBank/DDBJ databases">
        <authorList>
            <person name="de Groot N.N."/>
        </authorList>
    </citation>
    <scope>NUCLEOTIDE SEQUENCE [LARGE SCALE GENOMIC DNA]</scope>
    <source>
        <strain evidence="2 3">DSM 43357</strain>
    </source>
</reference>
<dbReference type="Proteomes" id="UP000198953">
    <property type="component" value="Unassembled WGS sequence"/>
</dbReference>
<evidence type="ECO:0000256" key="1">
    <source>
        <dbReference type="SAM" id="MobiDB-lite"/>
    </source>
</evidence>
<feature type="region of interest" description="Disordered" evidence="1">
    <location>
        <begin position="62"/>
        <end position="112"/>
    </location>
</feature>
<gene>
    <name evidence="2" type="ORF">SAMN05660976_05278</name>
</gene>
<protein>
    <submittedName>
        <fullName evidence="2">Uncharacterized protein</fullName>
    </submittedName>
</protein>
<organism evidence="2 3">
    <name type="scientific">Nonomuraea pusilla</name>
    <dbReference type="NCBI Taxonomy" id="46177"/>
    <lineage>
        <taxon>Bacteria</taxon>
        <taxon>Bacillati</taxon>
        <taxon>Actinomycetota</taxon>
        <taxon>Actinomycetes</taxon>
        <taxon>Streptosporangiales</taxon>
        <taxon>Streptosporangiaceae</taxon>
        <taxon>Nonomuraea</taxon>
    </lineage>
</organism>
<name>A0A1H7YU49_9ACTN</name>
<sequence>MKPLERVFTVQQTVELLGGEEIVTPHWIKQAARRHGIGTLIKRRLVFTESQVQALLDAQALDAQQGSKPRPAPKSTIRKPKAAKPQPIPAPAANVTPLQARPERARSFGRPA</sequence>
<proteinExistence type="predicted"/>
<dbReference type="AlphaFoldDB" id="A0A1H7YU49"/>
<evidence type="ECO:0000313" key="3">
    <source>
        <dbReference type="Proteomes" id="UP000198953"/>
    </source>
</evidence>
<evidence type="ECO:0000313" key="2">
    <source>
        <dbReference type="EMBL" id="SEM49742.1"/>
    </source>
</evidence>
<keyword evidence="3" id="KW-1185">Reference proteome</keyword>